<dbReference type="RefSeq" id="WP_081920806.1">
    <property type="nucleotide sequence ID" value="NZ_CP026114.1"/>
</dbReference>
<dbReference type="Proteomes" id="UP000243502">
    <property type="component" value="Chromosome 4"/>
</dbReference>
<dbReference type="OrthoDB" id="8609034at2"/>
<dbReference type="EMBL" id="CP026114">
    <property type="protein sequence ID" value="AUT66559.1"/>
    <property type="molecule type" value="Genomic_DNA"/>
</dbReference>
<protein>
    <recommendedName>
        <fullName evidence="1">Mandelate racemase/muconate lactonizing enzyme N-terminal domain-containing protein</fullName>
    </recommendedName>
</protein>
<dbReference type="Pfam" id="PF02746">
    <property type="entry name" value="MR_MLE_N"/>
    <property type="match status" value="1"/>
</dbReference>
<sequence>MQRRVRNPGRDGVAATASSALDCALWDPRAKRLGLSLVTAPGQVRDSMQPVARAGASPSGTPR</sequence>
<dbReference type="InterPro" id="IPR029017">
    <property type="entry name" value="Enolase-like_N"/>
</dbReference>
<name>A0A2I8F4A3_9BURK</name>
<dbReference type="SUPFAM" id="SSF54826">
    <property type="entry name" value="Enolase N-terminal domain-like"/>
    <property type="match status" value="1"/>
</dbReference>
<feature type="domain" description="Mandelate racemase/muconate lactonizing enzyme N-terminal" evidence="1">
    <location>
        <begin position="14"/>
        <end position="38"/>
    </location>
</feature>
<organism evidence="2 3">
    <name type="scientific">Paraburkholderia terrae</name>
    <dbReference type="NCBI Taxonomy" id="311230"/>
    <lineage>
        <taxon>Bacteria</taxon>
        <taxon>Pseudomonadati</taxon>
        <taxon>Pseudomonadota</taxon>
        <taxon>Betaproteobacteria</taxon>
        <taxon>Burkholderiales</taxon>
        <taxon>Burkholderiaceae</taxon>
        <taxon>Paraburkholderia</taxon>
    </lineage>
</organism>
<evidence type="ECO:0000259" key="1">
    <source>
        <dbReference type="Pfam" id="PF02746"/>
    </source>
</evidence>
<reference evidence="2 3" key="1">
    <citation type="submission" date="2018-01" db="EMBL/GenBank/DDBJ databases">
        <title>Species boundaries and ecological features among Paraburkholderia terrae DSMZ17804T, P. hospita DSMZ17164T and P. caribensis DSMZ13236T.</title>
        <authorList>
            <person name="Pratama A.A."/>
        </authorList>
    </citation>
    <scope>NUCLEOTIDE SEQUENCE [LARGE SCALE GENOMIC DNA]</scope>
    <source>
        <strain evidence="2 3">DSM 17804</strain>
    </source>
</reference>
<dbReference type="InterPro" id="IPR013341">
    <property type="entry name" value="Mandelate_racemase_N_dom"/>
</dbReference>
<dbReference type="KEGG" id="pter:C2L65_43780"/>
<accession>A0A2I8F4A3</accession>
<gene>
    <name evidence="2" type="ORF">C2L65_43780</name>
</gene>
<dbReference type="Gene3D" id="3.20.20.120">
    <property type="entry name" value="Enolase-like C-terminal domain"/>
    <property type="match status" value="1"/>
</dbReference>
<evidence type="ECO:0000313" key="3">
    <source>
        <dbReference type="Proteomes" id="UP000243502"/>
    </source>
</evidence>
<proteinExistence type="predicted"/>
<dbReference type="InterPro" id="IPR036849">
    <property type="entry name" value="Enolase-like_C_sf"/>
</dbReference>
<dbReference type="AlphaFoldDB" id="A0A2I8F4A3"/>
<dbReference type="Gene3D" id="3.30.390.10">
    <property type="entry name" value="Enolase-like, N-terminal domain"/>
    <property type="match status" value="1"/>
</dbReference>
<evidence type="ECO:0000313" key="2">
    <source>
        <dbReference type="EMBL" id="AUT66559.1"/>
    </source>
</evidence>